<dbReference type="EMBL" id="BARV01018084">
    <property type="protein sequence ID" value="GAI30564.1"/>
    <property type="molecule type" value="Genomic_DNA"/>
</dbReference>
<evidence type="ECO:0000313" key="2">
    <source>
        <dbReference type="EMBL" id="GAI30564.1"/>
    </source>
</evidence>
<organism evidence="2">
    <name type="scientific">marine sediment metagenome</name>
    <dbReference type="NCBI Taxonomy" id="412755"/>
    <lineage>
        <taxon>unclassified sequences</taxon>
        <taxon>metagenomes</taxon>
        <taxon>ecological metagenomes</taxon>
    </lineage>
</organism>
<dbReference type="AlphaFoldDB" id="X1PI65"/>
<gene>
    <name evidence="2" type="ORF">S06H3_30669</name>
</gene>
<proteinExistence type="predicted"/>
<dbReference type="PANTHER" id="PTHR43685">
    <property type="entry name" value="GLYCOSYLTRANSFERASE"/>
    <property type="match status" value="1"/>
</dbReference>
<dbReference type="Pfam" id="PF00535">
    <property type="entry name" value="Glycos_transf_2"/>
    <property type="match status" value="1"/>
</dbReference>
<dbReference type="SUPFAM" id="SSF53448">
    <property type="entry name" value="Nucleotide-diphospho-sugar transferases"/>
    <property type="match status" value="1"/>
</dbReference>
<dbReference type="InterPro" id="IPR001173">
    <property type="entry name" value="Glyco_trans_2-like"/>
</dbReference>
<dbReference type="PANTHER" id="PTHR43685:SF3">
    <property type="entry name" value="SLR2126 PROTEIN"/>
    <property type="match status" value="1"/>
</dbReference>
<protein>
    <recommendedName>
        <fullName evidence="1">Glycosyltransferase 2-like domain-containing protein</fullName>
    </recommendedName>
</protein>
<sequence>MSFEKVTVAVIIYNREKILEECLSAIKSLDYPDYEVMVVDNRSTDGSVNLVREKFPEVKVLEMDENRGPNPARNAAILKSKTNYVFLIDDDTILTSHCLSILMNARNIIPDVAVCHPRIVYYDDRSRIQQERCGGSLYWCGHYQKRGYVNQERIYGKYTHWRG</sequence>
<reference evidence="2" key="1">
    <citation type="journal article" date="2014" name="Front. Microbiol.">
        <title>High frequency of phylogenetically diverse reductive dehalogenase-homologous genes in deep subseafloor sedimentary metagenomes.</title>
        <authorList>
            <person name="Kawai M."/>
            <person name="Futagami T."/>
            <person name="Toyoda A."/>
            <person name="Takaki Y."/>
            <person name="Nishi S."/>
            <person name="Hori S."/>
            <person name="Arai W."/>
            <person name="Tsubouchi T."/>
            <person name="Morono Y."/>
            <person name="Uchiyama I."/>
            <person name="Ito T."/>
            <person name="Fujiyama A."/>
            <person name="Inagaki F."/>
            <person name="Takami H."/>
        </authorList>
    </citation>
    <scope>NUCLEOTIDE SEQUENCE</scope>
    <source>
        <strain evidence="2">Expedition CK06-06</strain>
    </source>
</reference>
<accession>X1PI65</accession>
<comment type="caution">
    <text evidence="2">The sequence shown here is derived from an EMBL/GenBank/DDBJ whole genome shotgun (WGS) entry which is preliminary data.</text>
</comment>
<dbReference type="InterPro" id="IPR050834">
    <property type="entry name" value="Glycosyltransf_2"/>
</dbReference>
<name>X1PI65_9ZZZZ</name>
<evidence type="ECO:0000259" key="1">
    <source>
        <dbReference type="Pfam" id="PF00535"/>
    </source>
</evidence>
<dbReference type="InterPro" id="IPR029044">
    <property type="entry name" value="Nucleotide-diphossugar_trans"/>
</dbReference>
<dbReference type="Gene3D" id="3.90.550.10">
    <property type="entry name" value="Spore Coat Polysaccharide Biosynthesis Protein SpsA, Chain A"/>
    <property type="match status" value="1"/>
</dbReference>
<feature type="domain" description="Glycosyltransferase 2-like" evidence="1">
    <location>
        <begin position="7"/>
        <end position="138"/>
    </location>
</feature>